<keyword evidence="1 6" id="KW-1277">Toxin-antitoxin system</keyword>
<keyword evidence="2" id="KW-0328">Glycosyltransferase</keyword>
<evidence type="ECO:0000313" key="10">
    <source>
        <dbReference type="Proteomes" id="UP000238823"/>
    </source>
</evidence>
<feature type="compositionally biased region" description="Polar residues" evidence="7">
    <location>
        <begin position="1"/>
        <end position="11"/>
    </location>
</feature>
<feature type="region of interest" description="Disordered" evidence="7">
    <location>
        <begin position="1"/>
        <end position="57"/>
    </location>
</feature>
<comment type="caution">
    <text evidence="6">Lacks conserved residue(s) required for the propagation of feature annotation.</text>
</comment>
<evidence type="ECO:0000313" key="9">
    <source>
        <dbReference type="EMBL" id="PRQ08874.1"/>
    </source>
</evidence>
<evidence type="ECO:0000256" key="4">
    <source>
        <dbReference type="ARBA" id="ARBA00022695"/>
    </source>
</evidence>
<dbReference type="Pfam" id="PF14487">
    <property type="entry name" value="DarT"/>
    <property type="match status" value="1"/>
</dbReference>
<evidence type="ECO:0000256" key="7">
    <source>
        <dbReference type="SAM" id="MobiDB-lite"/>
    </source>
</evidence>
<protein>
    <recommendedName>
        <fullName evidence="8">DarT domain-containing protein</fullName>
    </recommendedName>
</protein>
<evidence type="ECO:0000259" key="8">
    <source>
        <dbReference type="PROSITE" id="PS52018"/>
    </source>
</evidence>
<dbReference type="InterPro" id="IPR029494">
    <property type="entry name" value="DarT"/>
</dbReference>
<dbReference type="GO" id="GO:0003677">
    <property type="term" value="F:DNA binding"/>
    <property type="evidence" value="ECO:0007669"/>
    <property type="project" value="UniProtKB-UniRule"/>
</dbReference>
<dbReference type="PROSITE" id="PS52018">
    <property type="entry name" value="DART"/>
    <property type="match status" value="1"/>
</dbReference>
<proteinExistence type="inferred from homology"/>
<dbReference type="AlphaFoldDB" id="A0A2S9YUV9"/>
<organism evidence="9 10">
    <name type="scientific">Enhygromyxa salina</name>
    <dbReference type="NCBI Taxonomy" id="215803"/>
    <lineage>
        <taxon>Bacteria</taxon>
        <taxon>Pseudomonadati</taxon>
        <taxon>Myxococcota</taxon>
        <taxon>Polyangia</taxon>
        <taxon>Nannocystales</taxon>
        <taxon>Nannocystaceae</taxon>
        <taxon>Enhygromyxa</taxon>
    </lineage>
</organism>
<accession>A0A2S9YUV9</accession>
<feature type="domain" description="DarT" evidence="8">
    <location>
        <begin position="1"/>
        <end position="194"/>
    </location>
</feature>
<dbReference type="EMBL" id="PVNL01000035">
    <property type="protein sequence ID" value="PRQ08874.1"/>
    <property type="molecule type" value="Genomic_DNA"/>
</dbReference>
<comment type="caution">
    <text evidence="9">The sequence shown here is derived from an EMBL/GenBank/DDBJ whole genome shotgun (WGS) entry which is preliminary data.</text>
</comment>
<keyword evidence="4" id="KW-0548">Nucleotidyltransferase</keyword>
<evidence type="ECO:0000256" key="1">
    <source>
        <dbReference type="ARBA" id="ARBA00022649"/>
    </source>
</evidence>
<sequence>MRHASSSTRSCSAVRGQSRPTAWSTTTRPLRSSQKRRPSTDVSRGCTFGHGRQHNTETKAFERASEQRWHGAHCPVPVFFCFNLAALLSRTGVCFSNGSMARPEVVYGDSLELFETIPFELVYHDRSISSDEDKSLITFHRHAEILVPDRLGLEHLVAIACRTGAERQTLLHGLSAAARTKWESRIRVVGDRLFLRQWPHLDGIYWANDMLHLRFAALSPTSVIPVGLQASELGTSRAWTWSGQHQGNSDLKLRLPRAPTSKVELEVEVRIHNCVAFRALVAIHDEAPF</sequence>
<evidence type="ECO:0000256" key="6">
    <source>
        <dbReference type="PROSITE-ProRule" id="PRU01362"/>
    </source>
</evidence>
<dbReference type="GO" id="GO:0016757">
    <property type="term" value="F:glycosyltransferase activity"/>
    <property type="evidence" value="ECO:0007669"/>
    <property type="project" value="UniProtKB-KW"/>
</dbReference>
<feature type="compositionally biased region" description="Polar residues" evidence="7">
    <location>
        <begin position="18"/>
        <end position="32"/>
    </location>
</feature>
<evidence type="ECO:0000256" key="2">
    <source>
        <dbReference type="ARBA" id="ARBA00022676"/>
    </source>
</evidence>
<dbReference type="GO" id="GO:0016779">
    <property type="term" value="F:nucleotidyltransferase activity"/>
    <property type="evidence" value="ECO:0007669"/>
    <property type="project" value="UniProtKB-KW"/>
</dbReference>
<comment type="similarity">
    <text evidence="6">Belongs to the DarT ADP-ribosyltransferase family.</text>
</comment>
<reference evidence="9 10" key="1">
    <citation type="submission" date="2018-03" db="EMBL/GenBank/DDBJ databases">
        <title>Draft Genome Sequences of the Obligatory Marine Myxobacteria Enhygromyxa salina SWB007.</title>
        <authorList>
            <person name="Poehlein A."/>
            <person name="Moghaddam J.A."/>
            <person name="Harms H."/>
            <person name="Alanjari M."/>
            <person name="Koenig G.M."/>
            <person name="Daniel R."/>
            <person name="Schaeberle T.F."/>
        </authorList>
    </citation>
    <scope>NUCLEOTIDE SEQUENCE [LARGE SCALE GENOMIC DNA]</scope>
    <source>
        <strain evidence="9 10">SWB007</strain>
    </source>
</reference>
<dbReference type="Proteomes" id="UP000238823">
    <property type="component" value="Unassembled WGS sequence"/>
</dbReference>
<name>A0A2S9YUV9_9BACT</name>
<evidence type="ECO:0000256" key="5">
    <source>
        <dbReference type="ARBA" id="ARBA00023125"/>
    </source>
</evidence>
<keyword evidence="5 6" id="KW-0238">DNA-binding</keyword>
<evidence type="ECO:0000256" key="3">
    <source>
        <dbReference type="ARBA" id="ARBA00022679"/>
    </source>
</evidence>
<gene>
    <name evidence="9" type="ORF">ENSA7_15080</name>
</gene>
<keyword evidence="3" id="KW-0808">Transferase</keyword>